<dbReference type="GO" id="GO:0000166">
    <property type="term" value="F:nucleotide binding"/>
    <property type="evidence" value="ECO:0007669"/>
    <property type="project" value="UniProtKB-KW"/>
</dbReference>
<dbReference type="NCBIfam" id="TIGR00197">
    <property type="entry name" value="yjeF_nterm"/>
    <property type="match status" value="1"/>
</dbReference>
<sequence length="262" mass="29331">MLKNLSRAAGWYFNTCTTFNRFIGTGSAKNNNKMVKFLTQTEAINVDKDLFDKYKFSVDQLMELAGQSCAIAVAKTYPMVNSTKARVLVCCGPGNNGGDGLVCARHLKLFGYHPEVYYPKKTTNKLYENLLHQCRENDILVIDDVKGIKDTKEYSVIVDGLFGFSFKPPVRSEFVSIVDLLKTTATRIFSIDIPSGWDVESGPPEEGIKPDALISLTAPKICAKFFEGKFHYLGGRFVPKKLEEEYNLQLPEYPGTELVVLL</sequence>
<dbReference type="Gene3D" id="3.40.50.10260">
    <property type="entry name" value="YjeF N-terminal domain"/>
    <property type="match status" value="1"/>
</dbReference>
<comment type="caution">
    <text evidence="10">Lacks conserved residue(s) required for the propagation of feature annotation.</text>
</comment>
<keyword evidence="6" id="KW-0521">NADP</keyword>
<comment type="catalytic activity">
    <reaction evidence="1 10">
        <text>(6R)-NADHX = (6S)-NADHX</text>
        <dbReference type="Rhea" id="RHEA:32215"/>
        <dbReference type="ChEBI" id="CHEBI:64074"/>
        <dbReference type="ChEBI" id="CHEBI:64075"/>
        <dbReference type="EC" id="5.1.99.6"/>
    </reaction>
</comment>
<evidence type="ECO:0000256" key="6">
    <source>
        <dbReference type="ARBA" id="ARBA00022857"/>
    </source>
</evidence>
<dbReference type="PANTHER" id="PTHR13232:SF10">
    <property type="entry name" value="NAD(P)H-HYDRATE EPIMERASE"/>
    <property type="match status" value="1"/>
</dbReference>
<keyword evidence="5 10" id="KW-0547">Nucleotide-binding</keyword>
<keyword evidence="7 10" id="KW-0630">Potassium</keyword>
<dbReference type="AlphaFoldDB" id="A0A8J2HLY7"/>
<evidence type="ECO:0000256" key="1">
    <source>
        <dbReference type="ARBA" id="ARBA00000013"/>
    </source>
</evidence>
<dbReference type="InterPro" id="IPR036652">
    <property type="entry name" value="YjeF_N_dom_sf"/>
</dbReference>
<comment type="similarity">
    <text evidence="10">Belongs to the NnrE/AIBP family.</text>
</comment>
<dbReference type="EC" id="5.1.99.6" evidence="3 10"/>
<dbReference type="EMBL" id="CAJNRD030001124">
    <property type="protein sequence ID" value="CAG5106679.1"/>
    <property type="molecule type" value="Genomic_DNA"/>
</dbReference>
<dbReference type="GO" id="GO:0046872">
    <property type="term" value="F:metal ion binding"/>
    <property type="evidence" value="ECO:0007669"/>
    <property type="project" value="UniProtKB-KW"/>
</dbReference>
<comment type="caution">
    <text evidence="12">The sequence shown here is derived from an EMBL/GenBank/DDBJ whole genome shotgun (WGS) entry which is preliminary data.</text>
</comment>
<evidence type="ECO:0000256" key="5">
    <source>
        <dbReference type="ARBA" id="ARBA00022741"/>
    </source>
</evidence>
<evidence type="ECO:0000259" key="11">
    <source>
        <dbReference type="PROSITE" id="PS51385"/>
    </source>
</evidence>
<feature type="binding site" evidence="10">
    <location>
        <begin position="95"/>
        <end position="99"/>
    </location>
    <ligand>
        <name>(6S)-NADPHX</name>
        <dbReference type="ChEBI" id="CHEBI:64076"/>
    </ligand>
</feature>
<evidence type="ECO:0000256" key="9">
    <source>
        <dbReference type="ARBA" id="ARBA00023235"/>
    </source>
</evidence>
<evidence type="ECO:0000256" key="2">
    <source>
        <dbReference type="ARBA" id="ARBA00000909"/>
    </source>
</evidence>
<feature type="domain" description="YjeF N-terminal" evidence="11">
    <location>
        <begin position="43"/>
        <end position="250"/>
    </location>
</feature>
<evidence type="ECO:0000256" key="3">
    <source>
        <dbReference type="ARBA" id="ARBA00012228"/>
    </source>
</evidence>
<dbReference type="InterPro" id="IPR032976">
    <property type="entry name" value="YJEFN_prot_NAXE-like"/>
</dbReference>
<evidence type="ECO:0000313" key="12">
    <source>
        <dbReference type="EMBL" id="CAG5106679.1"/>
    </source>
</evidence>
<proteinExistence type="inferred from homology"/>
<keyword evidence="4 10" id="KW-0479">Metal-binding</keyword>
<comment type="function">
    <text evidence="10">Catalyzes the epimerization of the S- and R-forms of NAD(P)HX, a damaged form of NAD(P)H that is a result of enzymatic or heat-dependent hydration. This is a prerequisite for the S-specific NAD(P)H-hydrate dehydratase to allow the repair of both epimers of NAD(P)HX.</text>
</comment>
<evidence type="ECO:0000256" key="8">
    <source>
        <dbReference type="ARBA" id="ARBA00023027"/>
    </source>
</evidence>
<evidence type="ECO:0000256" key="4">
    <source>
        <dbReference type="ARBA" id="ARBA00022723"/>
    </source>
</evidence>
<feature type="binding site" evidence="10">
    <location>
        <position position="96"/>
    </location>
    <ligand>
        <name>K(+)</name>
        <dbReference type="ChEBI" id="CHEBI:29103"/>
    </ligand>
</feature>
<reference evidence="12" key="1">
    <citation type="submission" date="2021-04" db="EMBL/GenBank/DDBJ databases">
        <authorList>
            <person name="Chebbi M.A.C M."/>
        </authorList>
    </citation>
    <scope>NUCLEOTIDE SEQUENCE</scope>
</reference>
<gene>
    <name evidence="12" type="ORF">HICCMSTLAB_LOCUS12380</name>
</gene>
<accession>A0A8J2HLY7</accession>
<protein>
    <recommendedName>
        <fullName evidence="3 10">NAD(P)H-hydrate epimerase</fullName>
        <ecNumber evidence="3 10">5.1.99.6</ecNumber>
    </recommendedName>
    <alternativeName>
        <fullName evidence="10">NAD(P)HX epimerase</fullName>
    </alternativeName>
</protein>
<name>A0A8J2HLY7_COTCN</name>
<dbReference type="Proteomes" id="UP000786811">
    <property type="component" value="Unassembled WGS sequence"/>
</dbReference>
<keyword evidence="9 10" id="KW-0413">Isomerase</keyword>
<keyword evidence="13" id="KW-1185">Reference proteome</keyword>
<comment type="catalytic activity">
    <reaction evidence="2 10">
        <text>(6R)-NADPHX = (6S)-NADPHX</text>
        <dbReference type="Rhea" id="RHEA:32227"/>
        <dbReference type="ChEBI" id="CHEBI:64076"/>
        <dbReference type="ChEBI" id="CHEBI:64077"/>
        <dbReference type="EC" id="5.1.99.6"/>
    </reaction>
</comment>
<dbReference type="SUPFAM" id="SSF64153">
    <property type="entry name" value="YjeF N-terminal domain-like"/>
    <property type="match status" value="1"/>
</dbReference>
<feature type="binding site" evidence="10">
    <location>
        <begin position="163"/>
        <end position="169"/>
    </location>
    <ligand>
        <name>(6S)-NADPHX</name>
        <dbReference type="ChEBI" id="CHEBI:64076"/>
    </ligand>
</feature>
<dbReference type="HAMAP" id="MF_01966">
    <property type="entry name" value="NADHX_epimerase"/>
    <property type="match status" value="1"/>
</dbReference>
<evidence type="ECO:0000313" key="13">
    <source>
        <dbReference type="Proteomes" id="UP000786811"/>
    </source>
</evidence>
<dbReference type="InterPro" id="IPR004443">
    <property type="entry name" value="YjeF_N_dom"/>
</dbReference>
<evidence type="ECO:0000256" key="10">
    <source>
        <dbReference type="HAMAP-Rule" id="MF_03159"/>
    </source>
</evidence>
<dbReference type="Pfam" id="PF03853">
    <property type="entry name" value="YjeF_N"/>
    <property type="match status" value="1"/>
</dbReference>
<dbReference type="GO" id="GO:0005739">
    <property type="term" value="C:mitochondrion"/>
    <property type="evidence" value="ECO:0007669"/>
    <property type="project" value="TreeGrafter"/>
</dbReference>
<organism evidence="12 13">
    <name type="scientific">Cotesia congregata</name>
    <name type="common">Parasitoid wasp</name>
    <name type="synonym">Apanteles congregatus</name>
    <dbReference type="NCBI Taxonomy" id="51543"/>
    <lineage>
        <taxon>Eukaryota</taxon>
        <taxon>Metazoa</taxon>
        <taxon>Ecdysozoa</taxon>
        <taxon>Arthropoda</taxon>
        <taxon>Hexapoda</taxon>
        <taxon>Insecta</taxon>
        <taxon>Pterygota</taxon>
        <taxon>Neoptera</taxon>
        <taxon>Endopterygota</taxon>
        <taxon>Hymenoptera</taxon>
        <taxon>Apocrita</taxon>
        <taxon>Ichneumonoidea</taxon>
        <taxon>Braconidae</taxon>
        <taxon>Microgastrinae</taxon>
        <taxon>Cotesia</taxon>
    </lineage>
</organism>
<feature type="binding site" evidence="10">
    <location>
        <position position="159"/>
    </location>
    <ligand>
        <name>K(+)</name>
        <dbReference type="ChEBI" id="CHEBI:29103"/>
    </ligand>
</feature>
<evidence type="ECO:0000256" key="7">
    <source>
        <dbReference type="ARBA" id="ARBA00022958"/>
    </source>
</evidence>
<dbReference type="PANTHER" id="PTHR13232">
    <property type="entry name" value="NAD(P)H-HYDRATE EPIMERASE"/>
    <property type="match status" value="1"/>
</dbReference>
<dbReference type="PROSITE" id="PS51385">
    <property type="entry name" value="YJEF_N"/>
    <property type="match status" value="1"/>
</dbReference>
<dbReference type="GO" id="GO:0052856">
    <property type="term" value="F:NAD(P)HX epimerase activity"/>
    <property type="evidence" value="ECO:0007669"/>
    <property type="project" value="UniProtKB-UniRule"/>
</dbReference>
<feature type="binding site" evidence="10">
    <location>
        <position position="195"/>
    </location>
    <ligand>
        <name>K(+)</name>
        <dbReference type="ChEBI" id="CHEBI:29103"/>
    </ligand>
</feature>
<keyword evidence="8 10" id="KW-0520">NAD</keyword>
<dbReference type="OrthoDB" id="10064708at2759"/>
<comment type="cofactor">
    <cofactor evidence="10">
        <name>K(+)</name>
        <dbReference type="ChEBI" id="CHEBI:29103"/>
    </cofactor>
    <text evidence="10">Binds 1 potassium ion per subunit.</text>
</comment>
<feature type="binding site" evidence="10">
    <location>
        <position position="192"/>
    </location>
    <ligand>
        <name>(6S)-NADPHX</name>
        <dbReference type="ChEBI" id="CHEBI:64076"/>
    </ligand>
</feature>